<feature type="domain" description="RNase H type-1" evidence="3">
    <location>
        <begin position="1339"/>
        <end position="1467"/>
    </location>
</feature>
<dbReference type="InterPro" id="IPR036397">
    <property type="entry name" value="RNaseH_sf"/>
</dbReference>
<feature type="region of interest" description="Disordered" evidence="2">
    <location>
        <begin position="67"/>
        <end position="126"/>
    </location>
</feature>
<feature type="compositionally biased region" description="Basic and acidic residues" evidence="2">
    <location>
        <begin position="794"/>
        <end position="810"/>
    </location>
</feature>
<dbReference type="EMBL" id="VIEB01001019">
    <property type="protein sequence ID" value="TQD76662.1"/>
    <property type="molecule type" value="Genomic_DNA"/>
</dbReference>
<accession>A0A540KRM9</accession>
<feature type="compositionally biased region" description="Polar residues" evidence="2">
    <location>
        <begin position="21"/>
        <end position="30"/>
    </location>
</feature>
<dbReference type="PANTHER" id="PTHR48475">
    <property type="entry name" value="RIBONUCLEASE H"/>
    <property type="match status" value="1"/>
</dbReference>
<feature type="region of interest" description="Disordered" evidence="2">
    <location>
        <begin position="1"/>
        <end position="42"/>
    </location>
</feature>
<dbReference type="InterPro" id="IPR005162">
    <property type="entry name" value="Retrotrans_gag_dom"/>
</dbReference>
<dbReference type="GO" id="GO:0004523">
    <property type="term" value="F:RNA-DNA hybrid ribonuclease activity"/>
    <property type="evidence" value="ECO:0007669"/>
    <property type="project" value="InterPro"/>
</dbReference>
<dbReference type="STRING" id="106549.A0A540KRM9"/>
<proteinExistence type="predicted"/>
<feature type="compositionally biased region" description="Basic residues" evidence="2">
    <location>
        <begin position="421"/>
        <end position="436"/>
    </location>
</feature>
<dbReference type="Pfam" id="PF00078">
    <property type="entry name" value="RVT_1"/>
    <property type="match status" value="1"/>
</dbReference>
<dbReference type="CDD" id="cd01647">
    <property type="entry name" value="RT_LTR"/>
    <property type="match status" value="1"/>
</dbReference>
<dbReference type="InterPro" id="IPR012337">
    <property type="entry name" value="RNaseH-like_sf"/>
</dbReference>
<dbReference type="Gene3D" id="3.10.10.10">
    <property type="entry name" value="HIV Type 1 Reverse Transcriptase, subunit A, domain 1"/>
    <property type="match status" value="1"/>
</dbReference>
<dbReference type="PROSITE" id="PS50879">
    <property type="entry name" value="RNASE_H_1"/>
    <property type="match status" value="1"/>
</dbReference>
<dbReference type="Gene3D" id="1.10.340.70">
    <property type="match status" value="1"/>
</dbReference>
<evidence type="ECO:0000256" key="1">
    <source>
        <dbReference type="ARBA" id="ARBA00023172"/>
    </source>
</evidence>
<evidence type="ECO:0000313" key="6">
    <source>
        <dbReference type="Proteomes" id="UP000315295"/>
    </source>
</evidence>
<dbReference type="InterPro" id="IPR041588">
    <property type="entry name" value="Integrase_H2C2"/>
</dbReference>
<dbReference type="PANTHER" id="PTHR48475:SF2">
    <property type="entry name" value="RIBONUCLEASE H"/>
    <property type="match status" value="1"/>
</dbReference>
<dbReference type="SUPFAM" id="SSF56672">
    <property type="entry name" value="DNA/RNA polymerases"/>
    <property type="match status" value="1"/>
</dbReference>
<evidence type="ECO:0000256" key="2">
    <source>
        <dbReference type="SAM" id="MobiDB-lite"/>
    </source>
</evidence>
<keyword evidence="1" id="KW-0233">DNA recombination</keyword>
<organism evidence="5 6">
    <name type="scientific">Malus baccata</name>
    <name type="common">Siberian crab apple</name>
    <name type="synonym">Pyrus baccata</name>
    <dbReference type="NCBI Taxonomy" id="106549"/>
    <lineage>
        <taxon>Eukaryota</taxon>
        <taxon>Viridiplantae</taxon>
        <taxon>Streptophyta</taxon>
        <taxon>Embryophyta</taxon>
        <taxon>Tracheophyta</taxon>
        <taxon>Spermatophyta</taxon>
        <taxon>Magnoliopsida</taxon>
        <taxon>eudicotyledons</taxon>
        <taxon>Gunneridae</taxon>
        <taxon>Pentapetalae</taxon>
        <taxon>rosids</taxon>
        <taxon>fabids</taxon>
        <taxon>Rosales</taxon>
        <taxon>Rosaceae</taxon>
        <taxon>Amygdaloideae</taxon>
        <taxon>Maleae</taxon>
        <taxon>Malus</taxon>
    </lineage>
</organism>
<feature type="compositionally biased region" description="Polar residues" evidence="2">
    <location>
        <begin position="405"/>
        <end position="417"/>
    </location>
</feature>
<dbReference type="GO" id="GO:0015074">
    <property type="term" value="P:DNA integration"/>
    <property type="evidence" value="ECO:0007669"/>
    <property type="project" value="InterPro"/>
</dbReference>
<dbReference type="PROSITE" id="PS50994">
    <property type="entry name" value="INTEGRASE"/>
    <property type="match status" value="1"/>
</dbReference>
<dbReference type="Gene3D" id="2.40.70.10">
    <property type="entry name" value="Acid Proteases"/>
    <property type="match status" value="1"/>
</dbReference>
<dbReference type="Pfam" id="PF17919">
    <property type="entry name" value="RT_RNaseH_2"/>
    <property type="match status" value="1"/>
</dbReference>
<dbReference type="Gene3D" id="3.30.420.10">
    <property type="entry name" value="Ribonuclease H-like superfamily/Ribonuclease H"/>
    <property type="match status" value="2"/>
</dbReference>
<dbReference type="InterPro" id="IPR043502">
    <property type="entry name" value="DNA/RNA_pol_sf"/>
</dbReference>
<evidence type="ECO:0000259" key="4">
    <source>
        <dbReference type="PROSITE" id="PS50994"/>
    </source>
</evidence>
<dbReference type="Pfam" id="PF00665">
    <property type="entry name" value="rve"/>
    <property type="match status" value="1"/>
</dbReference>
<dbReference type="InterPro" id="IPR041577">
    <property type="entry name" value="RT_RNaseH_2"/>
</dbReference>
<feature type="region of interest" description="Disordered" evidence="2">
    <location>
        <begin position="404"/>
        <end position="440"/>
    </location>
</feature>
<feature type="compositionally biased region" description="Basic and acidic residues" evidence="2">
    <location>
        <begin position="1"/>
        <end position="20"/>
    </location>
</feature>
<evidence type="ECO:0000259" key="3">
    <source>
        <dbReference type="PROSITE" id="PS50879"/>
    </source>
</evidence>
<dbReference type="InterPro" id="IPR021109">
    <property type="entry name" value="Peptidase_aspartic_dom_sf"/>
</dbReference>
<dbReference type="InterPro" id="IPR000477">
    <property type="entry name" value="RT_dom"/>
</dbReference>
<evidence type="ECO:0000313" key="5">
    <source>
        <dbReference type="EMBL" id="TQD76662.1"/>
    </source>
</evidence>
<dbReference type="Proteomes" id="UP000315295">
    <property type="component" value="Unassembled WGS sequence"/>
</dbReference>
<dbReference type="InterPro" id="IPR001584">
    <property type="entry name" value="Integrase_cat-core"/>
</dbReference>
<name>A0A540KRM9_MALBA</name>
<gene>
    <name evidence="5" type="ORF">C1H46_037794</name>
</gene>
<keyword evidence="6" id="KW-1185">Reference proteome</keyword>
<dbReference type="InterPro" id="IPR002156">
    <property type="entry name" value="RNaseH_domain"/>
</dbReference>
<dbReference type="Pfam" id="PF13456">
    <property type="entry name" value="RVT_3"/>
    <property type="match status" value="1"/>
</dbReference>
<dbReference type="GO" id="GO:0006310">
    <property type="term" value="P:DNA recombination"/>
    <property type="evidence" value="ECO:0007669"/>
    <property type="project" value="UniProtKB-KW"/>
</dbReference>
<dbReference type="GO" id="GO:0003676">
    <property type="term" value="F:nucleic acid binding"/>
    <property type="evidence" value="ECO:0007669"/>
    <property type="project" value="InterPro"/>
</dbReference>
<dbReference type="InterPro" id="IPR043128">
    <property type="entry name" value="Rev_trsase/Diguanyl_cyclase"/>
</dbReference>
<dbReference type="Pfam" id="PF17921">
    <property type="entry name" value="Integrase_H2C2"/>
    <property type="match status" value="1"/>
</dbReference>
<dbReference type="SUPFAM" id="SSF53098">
    <property type="entry name" value="Ribonuclease H-like"/>
    <property type="match status" value="2"/>
</dbReference>
<dbReference type="CDD" id="cd09279">
    <property type="entry name" value="RNase_HI_like"/>
    <property type="match status" value="1"/>
</dbReference>
<feature type="region of interest" description="Disordered" evidence="2">
    <location>
        <begin position="789"/>
        <end position="827"/>
    </location>
</feature>
<feature type="domain" description="Integrase catalytic" evidence="4">
    <location>
        <begin position="1622"/>
        <end position="1781"/>
    </location>
</feature>
<comment type="caution">
    <text evidence="5">The sequence shown here is derived from an EMBL/GenBank/DDBJ whole genome shotgun (WGS) entry which is preliminary data.</text>
</comment>
<sequence>MSDTDIPDRDRATHQCDNQHETSLNPAASTRSRRSRGKHLLTEGVEGSKAVYRDCRDFLKQRRENPIHISSKINDPKVSERLGPLPRPRPAANLENGQQVPEEYEGTGDSETFRHTHSRSQYGESKERSRYLGQTFLLPGGDGDLKKKTLVVHDSAQDPLVLQLLEEVNKLKAERQAEIPDWNQPKPGPLTRRILNTPLQAKTKQKLDLQLYTGREDPIEHLNLFESTMVYRGHTDEERCLLFPSTLSGGALNWYCRLPPETVDSFEELRKLFVSQHIFQTDRLHSADDLYTIRQKPDESLRKYAGRFSHEYSRCAEADDKTALKAFTAGLRDCFFKYMINANTWKTYSEVMTQAYNHASAEARTYQGKPPTFTPYQQVGSGGQIQPNEKTSTFQMVAAHPPASFNASPSQQTYQSQGKRKDFHPHQSHFNKKNKGHYRDNSGYRHNNARPQAVNAVGQSRVVKTGPTLRYETYTSLNATCAAIYPSIAHLIPKPKPRQPDYKSTKNTGVFCCYHEYNGHDSEKCIILRDHIEALAREGKIDQFLLHPPRDNRNQRQVNVIYSISGGTPMSESSNRAMKSSERTLRPSHQVFHVENIRGGKYQKPNWDPICFYHEEERGIIYHHNDPLIVEAHIANFDVKRILIDTGASVNIMFAEAFKALNVAEHLLDRSISPLISFSGDIVQPLGSIHLPLTIGTGPYTATITTNFLVVNCPTAYNVIFGRTGINDLKAMVSTHMLLMKFPTPFGNGYIRGDQLSARSCYNTSVKQQHLHVPKETLSIHNQVVKTSPDEANSDLHDGNSQPDDPRDDSFTQQAQPAKELENVSISKDHPDRMVKIGITLSPSLRLSLISFLQENAEVFAWSYKDMPGISPDIICHNLSIDPKTKPVKQKRRSYDVERYEAMKAEVEKLKDIGFVREVNYPTWVANVVLVKKNPTKESLLLQKVLWRMCVDYTDLNKGCPKDSFPLPLIDRLIDSTAGCELLSFMDAYSGYNQILMNPSDQEHTAFTTDRGLYCYKVMPFGLKNAGATYQRLVNSMFAEQIGKSMEVYVDDMLVKSKHADQHITNLSETFTILKRYRMRLNPNKCAFGVGSGKFLGFMISQRGIEANPEKIKAILDMKEPVTSKDIQSLTGKVAALTRFISKATDRCAPFFKALKGNKKYITWTEECAKAFRNLKEYMSKAPLLSKPEVGDTLIIYLSVSASAVSSVLIRKDSGVERPVYYASKALQDAETRYSNIEKLALALVMSARKLRPYFQAHAIIVLTNHPLRQILQSPDTSGRMIKWAIALGEFDISYQPKPAEKGQAVADFIADFTYPVDIASTPEAVASLPSEAQKIESTTPTWSLYVDGSSNQQGCGAGLVLTTPDKVAMEYALRFKFKASNNEAEYEALLAGLRLAKHLGVKRIDIFSDSQLVVNQVTNNFDAKDSSMAAYLAQTRLLLKHFHYQITQVPRAANSHADALARLASAVEDKIGRKIHVELLAAPSTMVAEVCNLQQGDSWITPIYKFLAHGTLPNDKVQAKQIRYKSARYLIINDQLYKRSFTLPYLRCLTPAEAEIVLREIHEGVCGDHAGSRSLAHKTFRQGYYWPTLHQDAIRISRSCDKCQRYATIPHSPPEPLTPMISPWPFAQWGLDLIGPMPAGKGKVRYAIVAVDYFTKWAEVEPLATITEGKIEDFVWKNILCRFGIPNAIVTDNGRQFDNKKFKMFCSKFNINLCFASPAHPQSNGQVEAVNKIIKRTLKTSLDKAKGCWPEFVPQVLWSYRTSYRTSTGETPFSLAFGTEAVVPVELEQATYRIQNYIQSENDKQLTLNLDLVEEHRNQAHLRNVAYKQRISNYYDSRVKPRSFKVGDWVLKKRLLCDRVPSEGTLSPNWDGPFEVVGISRPGSYKLRSSDGKTLGHPWNADHLKYYYK</sequence>
<dbReference type="Pfam" id="PF03732">
    <property type="entry name" value="Retrotrans_gag"/>
    <property type="match status" value="1"/>
</dbReference>
<dbReference type="CDD" id="cd00303">
    <property type="entry name" value="retropepsin_like"/>
    <property type="match status" value="1"/>
</dbReference>
<reference evidence="5 6" key="1">
    <citation type="journal article" date="2019" name="G3 (Bethesda)">
        <title>Sequencing of a Wild Apple (Malus baccata) Genome Unravels the Differences Between Cultivated and Wild Apple Species Regarding Disease Resistance and Cold Tolerance.</title>
        <authorList>
            <person name="Chen X."/>
        </authorList>
    </citation>
    <scope>NUCLEOTIDE SEQUENCE [LARGE SCALE GENOMIC DNA]</scope>
    <source>
        <strain evidence="6">cv. Shandingzi</strain>
        <tissue evidence="5">Leaves</tissue>
    </source>
</reference>
<dbReference type="Gene3D" id="3.30.70.270">
    <property type="match status" value="2"/>
</dbReference>
<protein>
    <submittedName>
        <fullName evidence="5">Uncharacterized protein</fullName>
    </submittedName>
</protein>